<dbReference type="Gene3D" id="1.20.58.340">
    <property type="entry name" value="Magnesium transport protein CorA, transmembrane region"/>
    <property type="match status" value="2"/>
</dbReference>
<feature type="transmembrane region" description="Helical" evidence="6">
    <location>
        <begin position="287"/>
        <end position="312"/>
    </location>
</feature>
<dbReference type="PANTHER" id="PTHR47891">
    <property type="entry name" value="TRANSPORTER-RELATED"/>
    <property type="match status" value="1"/>
</dbReference>
<dbReference type="EMBL" id="JQCB01000005">
    <property type="protein sequence ID" value="KRN96109.1"/>
    <property type="molecule type" value="Genomic_DNA"/>
</dbReference>
<proteinExistence type="inferred from homology"/>
<dbReference type="InterPro" id="IPR002523">
    <property type="entry name" value="MgTranspt_CorA/ZnTranspt_ZntB"/>
</dbReference>
<accession>A0A0R2LBS3</accession>
<name>A0A0R2LBS3_9LACO</name>
<evidence type="ECO:0000313" key="8">
    <source>
        <dbReference type="EMBL" id="KRN96109.1"/>
    </source>
</evidence>
<keyword evidence="3 6" id="KW-0812">Transmembrane</keyword>
<keyword evidence="9" id="KW-1185">Reference proteome</keyword>
<dbReference type="OrthoDB" id="9803416at2"/>
<comment type="similarity">
    <text evidence="2">Belongs to the CorA metal ion transporter (MIT) (TC 1.A.35) family.</text>
</comment>
<organism evidence="8 9">
    <name type="scientific">Furfurilactobacillus siliginis</name>
    <dbReference type="NCBI Taxonomy" id="348151"/>
    <lineage>
        <taxon>Bacteria</taxon>
        <taxon>Bacillati</taxon>
        <taxon>Bacillota</taxon>
        <taxon>Bacilli</taxon>
        <taxon>Lactobacillales</taxon>
        <taxon>Lactobacillaceae</taxon>
        <taxon>Furfurilactobacillus</taxon>
    </lineage>
</organism>
<evidence type="ECO:0000313" key="10">
    <source>
        <dbReference type="Proteomes" id="UP000321429"/>
    </source>
</evidence>
<evidence type="ECO:0000256" key="5">
    <source>
        <dbReference type="ARBA" id="ARBA00023136"/>
    </source>
</evidence>
<feature type="transmembrane region" description="Helical" evidence="6">
    <location>
        <begin position="261"/>
        <end position="281"/>
    </location>
</feature>
<dbReference type="PATRIC" id="fig|348151.3.peg.1538"/>
<dbReference type="Proteomes" id="UP000321429">
    <property type="component" value="Unassembled WGS sequence"/>
</dbReference>
<comment type="caution">
    <text evidence="8">The sequence shown here is derived from an EMBL/GenBank/DDBJ whole genome shotgun (WGS) entry which is preliminary data.</text>
</comment>
<keyword evidence="5 6" id="KW-0472">Membrane</keyword>
<evidence type="ECO:0000256" key="6">
    <source>
        <dbReference type="SAM" id="Phobius"/>
    </source>
</evidence>
<dbReference type="GO" id="GO:0046873">
    <property type="term" value="F:metal ion transmembrane transporter activity"/>
    <property type="evidence" value="ECO:0007669"/>
    <property type="project" value="InterPro"/>
</dbReference>
<dbReference type="Pfam" id="PF01544">
    <property type="entry name" value="CorA"/>
    <property type="match status" value="1"/>
</dbReference>
<evidence type="ECO:0000256" key="3">
    <source>
        <dbReference type="ARBA" id="ARBA00022692"/>
    </source>
</evidence>
<comment type="subcellular location">
    <subcellularLocation>
        <location evidence="1">Membrane</location>
        <topology evidence="1">Multi-pass membrane protein</topology>
    </subcellularLocation>
</comment>
<dbReference type="AlphaFoldDB" id="A0A0R2LBS3"/>
<dbReference type="PANTHER" id="PTHR47891:SF2">
    <property type="entry name" value="MAGNESIUM AND COBALT TRANSPORTER"/>
    <property type="match status" value="1"/>
</dbReference>
<dbReference type="InterPro" id="IPR045863">
    <property type="entry name" value="CorA_TM1_TM2"/>
</dbReference>
<evidence type="ECO:0000256" key="4">
    <source>
        <dbReference type="ARBA" id="ARBA00022989"/>
    </source>
</evidence>
<keyword evidence="4 6" id="KW-1133">Transmembrane helix</keyword>
<dbReference type="InterPro" id="IPR045861">
    <property type="entry name" value="CorA_cytoplasmic_dom"/>
</dbReference>
<reference evidence="7 10" key="2">
    <citation type="submission" date="2019-07" db="EMBL/GenBank/DDBJ databases">
        <title>Whole genome shotgun sequence of Lactobacillus siliginis NBRC 101315.</title>
        <authorList>
            <person name="Hosoyama A."/>
            <person name="Uohara A."/>
            <person name="Ohji S."/>
            <person name="Ichikawa N."/>
        </authorList>
    </citation>
    <scope>NUCLEOTIDE SEQUENCE [LARGE SCALE GENOMIC DNA]</scope>
    <source>
        <strain evidence="7 10">NBRC 101315</strain>
    </source>
</reference>
<dbReference type="Proteomes" id="UP000051139">
    <property type="component" value="Unassembled WGS sequence"/>
</dbReference>
<dbReference type="InterPro" id="IPR047199">
    <property type="entry name" value="CorA-like"/>
</dbReference>
<evidence type="ECO:0000256" key="2">
    <source>
        <dbReference type="ARBA" id="ARBA00009765"/>
    </source>
</evidence>
<dbReference type="GO" id="GO:0016020">
    <property type="term" value="C:membrane"/>
    <property type="evidence" value="ECO:0007669"/>
    <property type="project" value="UniProtKB-SubCell"/>
</dbReference>
<evidence type="ECO:0000313" key="7">
    <source>
        <dbReference type="EMBL" id="GEK27967.1"/>
    </source>
</evidence>
<dbReference type="Gene3D" id="3.30.460.20">
    <property type="entry name" value="CorA soluble domain-like"/>
    <property type="match status" value="1"/>
</dbReference>
<dbReference type="CDD" id="cd12827">
    <property type="entry name" value="EcCorA_ZntB-like_u2"/>
    <property type="match status" value="1"/>
</dbReference>
<dbReference type="SUPFAM" id="SSF143865">
    <property type="entry name" value="CorA soluble domain-like"/>
    <property type="match status" value="1"/>
</dbReference>
<dbReference type="SUPFAM" id="SSF144083">
    <property type="entry name" value="Magnesium transport protein CorA, transmembrane region"/>
    <property type="match status" value="1"/>
</dbReference>
<reference evidence="8 9" key="1">
    <citation type="journal article" date="2015" name="Genome Announc.">
        <title>Expanding the biotechnology potential of lactobacilli through comparative genomics of 213 strains and associated genera.</title>
        <authorList>
            <person name="Sun Z."/>
            <person name="Harris H.M."/>
            <person name="McCann A."/>
            <person name="Guo C."/>
            <person name="Argimon S."/>
            <person name="Zhang W."/>
            <person name="Yang X."/>
            <person name="Jeffery I.B."/>
            <person name="Cooney J.C."/>
            <person name="Kagawa T.F."/>
            <person name="Liu W."/>
            <person name="Song Y."/>
            <person name="Salvetti E."/>
            <person name="Wrobel A."/>
            <person name="Rasinkangas P."/>
            <person name="Parkhill J."/>
            <person name="Rea M.C."/>
            <person name="O'Sullivan O."/>
            <person name="Ritari J."/>
            <person name="Douillard F.P."/>
            <person name="Paul Ross R."/>
            <person name="Yang R."/>
            <person name="Briner A.E."/>
            <person name="Felis G.E."/>
            <person name="de Vos W.M."/>
            <person name="Barrangou R."/>
            <person name="Klaenhammer T.R."/>
            <person name="Caufield P.W."/>
            <person name="Cui Y."/>
            <person name="Zhang H."/>
            <person name="O'Toole P.W."/>
        </authorList>
    </citation>
    <scope>NUCLEOTIDE SEQUENCE [LARGE SCALE GENOMIC DNA]</scope>
    <source>
        <strain evidence="8 9">DSM 22696</strain>
    </source>
</reference>
<dbReference type="EMBL" id="BJUD01000002">
    <property type="protein sequence ID" value="GEK27967.1"/>
    <property type="molecule type" value="Genomic_DNA"/>
</dbReference>
<protein>
    <submittedName>
        <fullName evidence="7">Magnesium transporter</fullName>
    </submittedName>
    <submittedName>
        <fullName evidence="8">Mg2+ and Co2+ transport protein</fullName>
    </submittedName>
</protein>
<sequence length="318" mass="35406">MIEYFINDAAGRLLPVDQPQKNCWINVERPTHADIQMLASNYNIPASYISAVLDNREKARVDGIDPLRPQSALHLLLQFPRSQTSPLGYLTYATYPISFVLTDSAVITISNEPAAFIHDFIMSGDQTAIKISDRQDFVLRFGWYVAHSFVKALSDTEVATRSLERQLTTATHNDQLYKIMAMQKALTVFTSALTDNRPVLDQISAAPDYFNGPKFQELLSQIIIETEQAQTMASIQSDILGQFSNMVSAVVSNNLNEVMKLLTSITLVMTIPTIIGGIYGMNVGLPFAHLAHAFSLIMGVTIVICIATAMTLRRHDWF</sequence>
<evidence type="ECO:0000313" key="9">
    <source>
        <dbReference type="Proteomes" id="UP000051139"/>
    </source>
</evidence>
<dbReference type="RefSeq" id="WP_057809842.1">
    <property type="nucleotide sequence ID" value="NZ_BJUD01000002.1"/>
</dbReference>
<gene>
    <name evidence="8" type="ORF">IV55_GL001492</name>
    <name evidence="7" type="ORF">LSI01_02780</name>
</gene>
<evidence type="ECO:0000256" key="1">
    <source>
        <dbReference type="ARBA" id="ARBA00004141"/>
    </source>
</evidence>